<gene>
    <name evidence="5" type="ORF">GCM10023209_32160</name>
</gene>
<protein>
    <submittedName>
        <fullName evidence="5">FAD-binding oxidoreductase</fullName>
    </submittedName>
</protein>
<dbReference type="InterPro" id="IPR016166">
    <property type="entry name" value="FAD-bd_PCMH"/>
</dbReference>
<keyword evidence="2" id="KW-0274">FAD</keyword>
<comment type="similarity">
    <text evidence="1">Belongs to the oxygen-dependent FAD-linked oxidoreductase family.</text>
</comment>
<keyword evidence="6" id="KW-1185">Reference proteome</keyword>
<evidence type="ECO:0000259" key="4">
    <source>
        <dbReference type="PROSITE" id="PS51387"/>
    </source>
</evidence>
<dbReference type="Pfam" id="PF01565">
    <property type="entry name" value="FAD_binding_4"/>
    <property type="match status" value="1"/>
</dbReference>
<reference evidence="6" key="1">
    <citation type="journal article" date="2019" name="Int. J. Syst. Evol. Microbiol.">
        <title>The Global Catalogue of Microorganisms (GCM) 10K type strain sequencing project: providing services to taxonomists for standard genome sequencing and annotation.</title>
        <authorList>
            <consortium name="The Broad Institute Genomics Platform"/>
            <consortium name="The Broad Institute Genome Sequencing Center for Infectious Disease"/>
            <person name="Wu L."/>
            <person name="Ma J."/>
        </authorList>
    </citation>
    <scope>NUCLEOTIDE SEQUENCE [LARGE SCALE GENOMIC DNA]</scope>
    <source>
        <strain evidence="6">JCM 18015</strain>
    </source>
</reference>
<dbReference type="RefSeq" id="WP_259552210.1">
    <property type="nucleotide sequence ID" value="NZ_BAABHW010000005.1"/>
</dbReference>
<comment type="caution">
    <text evidence="5">The sequence shown here is derived from an EMBL/GenBank/DDBJ whole genome shotgun (WGS) entry which is preliminary data.</text>
</comment>
<evidence type="ECO:0000256" key="1">
    <source>
        <dbReference type="ARBA" id="ARBA00005466"/>
    </source>
</evidence>
<evidence type="ECO:0000256" key="3">
    <source>
        <dbReference type="ARBA" id="ARBA00023002"/>
    </source>
</evidence>
<organism evidence="5 6">
    <name type="scientific">[Roseibacterium] beibuensis</name>
    <dbReference type="NCBI Taxonomy" id="1193142"/>
    <lineage>
        <taxon>Bacteria</taxon>
        <taxon>Pseudomonadati</taxon>
        <taxon>Pseudomonadota</taxon>
        <taxon>Alphaproteobacteria</taxon>
        <taxon>Rhodobacterales</taxon>
        <taxon>Roseobacteraceae</taxon>
        <taxon>Roseicyclus</taxon>
    </lineage>
</organism>
<dbReference type="InterPro" id="IPR016169">
    <property type="entry name" value="FAD-bd_PCMH_sub2"/>
</dbReference>
<dbReference type="PROSITE" id="PS51387">
    <property type="entry name" value="FAD_PCMH"/>
    <property type="match status" value="1"/>
</dbReference>
<sequence length="441" mass="48574">MSILSGWGRTPKAACHVVRARTEGDVAASLGDTTLIARGNGRSYGDSALNPALTLDMRGMDRMLSFDAESGTLVAEAGVLLEDIIDTFLPHGWFPAVTPGTKFVSLGGAIAADVHGKNHHRDGAFGSFVDWIEVMGADGQVTRASRDGNSDLFGFTLGGMGLTGVILRAQIRLRRVESGWIVQQTLPTGTLEEAIDAFEANLDALYSVAWIDSATQGRHLGRSLVMLGHHATPDQLPSDKRRTPFAVKRKRAKRVPLDFPGFALNRYSVRAFNELYYRMGARKAGRAIVDWDTYFYPLDAILDWNRIYGKRGFFQFQCALPTDTARAGMHQLVERIAASGQGSFLSVLKRFGAQESRFSFPQEGYTLALDFPANDRSLELMDALDRITLENGGRFYLAKDGRVPRTVFSQADPRAAEFAALRREQGWDRAFASLQSERLGL</sequence>
<dbReference type="PANTHER" id="PTHR13878">
    <property type="entry name" value="GULONOLACTONE OXIDASE"/>
    <property type="match status" value="1"/>
</dbReference>
<dbReference type="InterPro" id="IPR006094">
    <property type="entry name" value="Oxid_FAD_bind_N"/>
</dbReference>
<proteinExistence type="inferred from homology"/>
<dbReference type="PANTHER" id="PTHR13878:SF53">
    <property type="entry name" value="CYTOKININ DEHYDROGENASE 6"/>
    <property type="match status" value="1"/>
</dbReference>
<dbReference type="Gene3D" id="3.30.465.10">
    <property type="match status" value="1"/>
</dbReference>
<evidence type="ECO:0000313" key="6">
    <source>
        <dbReference type="Proteomes" id="UP001499910"/>
    </source>
</evidence>
<feature type="domain" description="FAD-binding PCMH-type" evidence="4">
    <location>
        <begin position="9"/>
        <end position="176"/>
    </location>
</feature>
<evidence type="ECO:0000256" key="2">
    <source>
        <dbReference type="ARBA" id="ARBA00022827"/>
    </source>
</evidence>
<dbReference type="SUPFAM" id="SSF56176">
    <property type="entry name" value="FAD-binding/transporter-associated domain-like"/>
    <property type="match status" value="1"/>
</dbReference>
<dbReference type="InterPro" id="IPR050432">
    <property type="entry name" value="FAD-linked_Oxidoreductases_BP"/>
</dbReference>
<keyword evidence="2" id="KW-0285">Flavoprotein</keyword>
<dbReference type="InterPro" id="IPR036318">
    <property type="entry name" value="FAD-bd_PCMH-like_sf"/>
</dbReference>
<accession>A0ABP9LJA0</accession>
<evidence type="ECO:0000313" key="5">
    <source>
        <dbReference type="EMBL" id="GAA5079636.1"/>
    </source>
</evidence>
<name>A0ABP9LJA0_9RHOB</name>
<dbReference type="EMBL" id="BAABHW010000005">
    <property type="protein sequence ID" value="GAA5079636.1"/>
    <property type="molecule type" value="Genomic_DNA"/>
</dbReference>
<keyword evidence="3" id="KW-0560">Oxidoreductase</keyword>
<dbReference type="Proteomes" id="UP001499910">
    <property type="component" value="Unassembled WGS sequence"/>
</dbReference>